<comment type="catalytic activity">
    <reaction evidence="6">
        <text>an N-acyl-L-alpha-aminoacyl-tRNA + H2O = an N-acyl-L-amino acid + a tRNA + H(+)</text>
        <dbReference type="Rhea" id="RHEA:54448"/>
        <dbReference type="Rhea" id="RHEA-COMP:10123"/>
        <dbReference type="Rhea" id="RHEA-COMP:13883"/>
        <dbReference type="ChEBI" id="CHEBI:15377"/>
        <dbReference type="ChEBI" id="CHEBI:15378"/>
        <dbReference type="ChEBI" id="CHEBI:59874"/>
        <dbReference type="ChEBI" id="CHEBI:78442"/>
        <dbReference type="ChEBI" id="CHEBI:138191"/>
        <dbReference type="EC" id="3.1.1.29"/>
    </reaction>
</comment>
<dbReference type="SUPFAM" id="SSF53178">
    <property type="entry name" value="Peptidyl-tRNA hydrolase-like"/>
    <property type="match status" value="1"/>
</dbReference>
<dbReference type="PANTHER" id="PTHR17224:SF1">
    <property type="entry name" value="PEPTIDYL-TRNA HYDROLASE"/>
    <property type="match status" value="1"/>
</dbReference>
<dbReference type="PANTHER" id="PTHR17224">
    <property type="entry name" value="PEPTIDYL-TRNA HYDROLASE"/>
    <property type="match status" value="1"/>
</dbReference>
<keyword evidence="3 6" id="KW-0378">Hydrolase</keyword>
<dbReference type="Pfam" id="PF01195">
    <property type="entry name" value="Pept_tRNA_hydro"/>
    <property type="match status" value="1"/>
</dbReference>
<protein>
    <recommendedName>
        <fullName evidence="1 6">Peptidyl-tRNA hydrolase</fullName>
        <ecNumber evidence="1 6">3.1.1.29</ecNumber>
    </recommendedName>
</protein>
<evidence type="ECO:0000256" key="5">
    <source>
        <dbReference type="ARBA" id="ARBA00038063"/>
    </source>
</evidence>
<dbReference type="InterPro" id="IPR001328">
    <property type="entry name" value="Pept_tRNA_hydro"/>
</dbReference>
<dbReference type="CDD" id="cd00462">
    <property type="entry name" value="PTH"/>
    <property type="match status" value="1"/>
</dbReference>
<dbReference type="GO" id="GO:0004045">
    <property type="term" value="F:peptidyl-tRNA hydrolase activity"/>
    <property type="evidence" value="ECO:0007669"/>
    <property type="project" value="UniProtKB-EC"/>
</dbReference>
<dbReference type="EMBL" id="CP059273">
    <property type="protein sequence ID" value="QLQ81771.1"/>
    <property type="molecule type" value="Genomic_DNA"/>
</dbReference>
<name>A0A7H9HWR2_9SACH</name>
<evidence type="ECO:0000256" key="1">
    <source>
        <dbReference type="ARBA" id="ARBA00013260"/>
    </source>
</evidence>
<keyword evidence="2" id="KW-0820">tRNA-binding</keyword>
<sequence>MAFRGLSRPFRFLHEPSKRRLTTCITGIGNPEPKYSNTRHNAGLVLLDLLKNHLVGEERAYKRCTGGSARYLPINSGLVLIRADGDFINLSGKTVLPLWRKLQDKTVHIVAHDELSLPLGKVQLRKPGRSLRGHNGLKSIYEQLGSGNFYRLAVGIGRPAERDPAIVSEYVLSKFSPAELDILASESLNKALERLKGFI</sequence>
<dbReference type="AlphaFoldDB" id="A0A7H9HWR2"/>
<keyword evidence="9" id="KW-1185">Reference proteome</keyword>
<dbReference type="NCBIfam" id="TIGR00447">
    <property type="entry name" value="pth"/>
    <property type="match status" value="1"/>
</dbReference>
<evidence type="ECO:0000256" key="3">
    <source>
        <dbReference type="ARBA" id="ARBA00022801"/>
    </source>
</evidence>
<gene>
    <name evidence="8" type="ORF">HG537_0G00240</name>
</gene>
<evidence type="ECO:0000256" key="7">
    <source>
        <dbReference type="RuleBase" id="RU004320"/>
    </source>
</evidence>
<comment type="similarity">
    <text evidence="5 7">Belongs to the PTH family.</text>
</comment>
<dbReference type="Gene3D" id="3.40.50.1470">
    <property type="entry name" value="Peptidyl-tRNA hydrolase"/>
    <property type="match status" value="1"/>
</dbReference>
<keyword evidence="4" id="KW-0694">RNA-binding</keyword>
<evidence type="ECO:0000256" key="6">
    <source>
        <dbReference type="RuleBase" id="RU000673"/>
    </source>
</evidence>
<dbReference type="GO" id="GO:0000049">
    <property type="term" value="F:tRNA binding"/>
    <property type="evidence" value="ECO:0007669"/>
    <property type="project" value="UniProtKB-KW"/>
</dbReference>
<organism evidence="8 9">
    <name type="scientific">Torulaspora globosa</name>
    <dbReference type="NCBI Taxonomy" id="48254"/>
    <lineage>
        <taxon>Eukaryota</taxon>
        <taxon>Fungi</taxon>
        <taxon>Dikarya</taxon>
        <taxon>Ascomycota</taxon>
        <taxon>Saccharomycotina</taxon>
        <taxon>Saccharomycetes</taxon>
        <taxon>Saccharomycetales</taxon>
        <taxon>Saccharomycetaceae</taxon>
        <taxon>Torulaspora</taxon>
    </lineage>
</organism>
<dbReference type="InterPro" id="IPR036416">
    <property type="entry name" value="Pept_tRNA_hydro_sf"/>
</dbReference>
<dbReference type="PROSITE" id="PS01196">
    <property type="entry name" value="PEPT_TRNA_HYDROL_2"/>
    <property type="match status" value="1"/>
</dbReference>
<evidence type="ECO:0000313" key="8">
    <source>
        <dbReference type="EMBL" id="QLQ81771.1"/>
    </source>
</evidence>
<dbReference type="PROSITE" id="PS01195">
    <property type="entry name" value="PEPT_TRNA_HYDROL_1"/>
    <property type="match status" value="1"/>
</dbReference>
<accession>A0A7H9HWR2</accession>
<reference evidence="8 9" key="1">
    <citation type="submission" date="2020-06" db="EMBL/GenBank/DDBJ databases">
        <title>The yeast mating-type switching endonuclease HO is a domesticated member of an unorthodox homing genetic element family.</title>
        <authorList>
            <person name="Coughlan A.Y."/>
            <person name="Lombardi L."/>
            <person name="Braun-Galleani S."/>
            <person name="Martos A.R."/>
            <person name="Galeote V."/>
            <person name="Bigey F."/>
            <person name="Dequin S."/>
            <person name="Byrne K.P."/>
            <person name="Wolfe K.H."/>
        </authorList>
    </citation>
    <scope>NUCLEOTIDE SEQUENCE [LARGE SCALE GENOMIC DNA]</scope>
    <source>
        <strain evidence="8 9">CBS2947</strain>
    </source>
</reference>
<dbReference type="OrthoDB" id="1711136at2759"/>
<proteinExistence type="inferred from homology"/>
<evidence type="ECO:0000313" key="9">
    <source>
        <dbReference type="Proteomes" id="UP000510647"/>
    </source>
</evidence>
<dbReference type="Proteomes" id="UP000510647">
    <property type="component" value="Chromosome 7"/>
</dbReference>
<evidence type="ECO:0000256" key="2">
    <source>
        <dbReference type="ARBA" id="ARBA00022555"/>
    </source>
</evidence>
<dbReference type="InterPro" id="IPR018171">
    <property type="entry name" value="Pept_tRNA_hydro_CS"/>
</dbReference>
<dbReference type="EC" id="3.1.1.29" evidence="1 6"/>
<evidence type="ECO:0000256" key="4">
    <source>
        <dbReference type="ARBA" id="ARBA00022884"/>
    </source>
</evidence>